<dbReference type="SUPFAM" id="SSF110849">
    <property type="entry name" value="ParB/Sulfiredoxin"/>
    <property type="match status" value="1"/>
</dbReference>
<organism evidence="2 3">
    <name type="scientific">Salinisphaera hydrothermalis (strain C41B8)</name>
    <dbReference type="NCBI Taxonomy" id="1304275"/>
    <lineage>
        <taxon>Bacteria</taxon>
        <taxon>Pseudomonadati</taxon>
        <taxon>Pseudomonadota</taxon>
        <taxon>Gammaproteobacteria</taxon>
        <taxon>Salinisphaerales</taxon>
        <taxon>Salinisphaeraceae</taxon>
        <taxon>Salinisphaera</taxon>
    </lineage>
</organism>
<dbReference type="PATRIC" id="fig|1304275.5.peg.3872"/>
<dbReference type="InterPro" id="IPR036086">
    <property type="entry name" value="ParB/Sulfiredoxin_sf"/>
</dbReference>
<dbReference type="eggNOG" id="COG1475">
    <property type="taxonomic scope" value="Bacteria"/>
</dbReference>
<dbReference type="AlphaFoldDB" id="A0A084IG07"/>
<reference evidence="2 3" key="1">
    <citation type="submission" date="2013-03" db="EMBL/GenBank/DDBJ databases">
        <title>Salinisphaera hydrothermalis C41B8 Genome Sequencing.</title>
        <authorList>
            <person name="Li C."/>
            <person name="Lai Q."/>
            <person name="Shao Z."/>
        </authorList>
    </citation>
    <scope>NUCLEOTIDE SEQUENCE [LARGE SCALE GENOMIC DNA]</scope>
    <source>
        <strain evidence="2 3">C41B8</strain>
    </source>
</reference>
<comment type="caution">
    <text evidence="2">The sequence shown here is derived from an EMBL/GenBank/DDBJ whole genome shotgun (WGS) entry which is preliminary data.</text>
</comment>
<proteinExistence type="predicted"/>
<keyword evidence="3" id="KW-1185">Reference proteome</keyword>
<dbReference type="OrthoDB" id="7656008at2"/>
<dbReference type="Proteomes" id="UP000028302">
    <property type="component" value="Unassembled WGS sequence"/>
</dbReference>
<feature type="region of interest" description="Disordered" evidence="1">
    <location>
        <begin position="13"/>
        <end position="33"/>
    </location>
</feature>
<feature type="compositionally biased region" description="Low complexity" evidence="1">
    <location>
        <begin position="330"/>
        <end position="350"/>
    </location>
</feature>
<dbReference type="RefSeq" id="WP_037341933.1">
    <property type="nucleotide sequence ID" value="NZ_APNK01000070.1"/>
</dbReference>
<dbReference type="EMBL" id="APNK01000070">
    <property type="protein sequence ID" value="KEZ75641.1"/>
    <property type="molecule type" value="Genomic_DNA"/>
</dbReference>
<gene>
    <name evidence="2" type="ORF">C41B8_18977</name>
</gene>
<accession>A0A084IG07</accession>
<dbReference type="NCBIfam" id="TIGR03764">
    <property type="entry name" value="ICE_PFGI_1_parB"/>
    <property type="match status" value="1"/>
</dbReference>
<dbReference type="STRING" id="1304275.C41B8_18977"/>
<protein>
    <submittedName>
        <fullName evidence="2">Uncharacterized protein</fullName>
    </submittedName>
</protein>
<feature type="region of interest" description="Disordered" evidence="1">
    <location>
        <begin position="300"/>
        <end position="396"/>
    </location>
</feature>
<evidence type="ECO:0000313" key="2">
    <source>
        <dbReference type="EMBL" id="KEZ75641.1"/>
    </source>
</evidence>
<dbReference type="InterPro" id="IPR022304">
    <property type="entry name" value="ICE_PFGI_1_ParB"/>
</dbReference>
<evidence type="ECO:0000313" key="3">
    <source>
        <dbReference type="Proteomes" id="UP000028302"/>
    </source>
</evidence>
<name>A0A084IG07_SALHC</name>
<evidence type="ECO:0000256" key="1">
    <source>
        <dbReference type="SAM" id="MobiDB-lite"/>
    </source>
</evidence>
<sequence>MAELTPDNMARKLQAEGFTRPRPTADRLSDPIADTPMTVTLDQLRPYDLNPRVTRNPRYDAIKSSIRERGLDAPPPITRRPNDTAYMIRNGGNTRLAILRELWAETEDERFFRIPCLFRPWTARGEIVALTGHLAENELHGGLTLIERALGIEKARTLYEQETGQSLSQSALARRLTADGYPISQSHLSRLQDAVRYLLPAIPTVLYAGLGRPQVERLATLRKAGERLWETYATDPHPAAAFPDLFQEVLGAFDSAPEAFSIEAVQDELIGQMAERLDADYDVLALALDQTERRHRILRQAPADIGPHFKAGTRPSQAPSARVDESQSKPAAQPSTATDTAPADKPATTSQPTLSIPRKAGAQQNSDPHTPIVSPTPEQEPLRSGPARTNDTMGGACPLVETTALRSAYVQADKPTPAADVWSIDPDLETPDRLRRRIAQLAQDIATEAGTADTIESVNDGIGFRCRAPRGATDTDACPGFAWAILSLLYALSTGYRLDHGGSAPDALPLTHTIGALLLGNPLGDAVPTTRLSDESLCKLFRLVRLARRLKALDSDRPPHAEPATGR</sequence>